<evidence type="ECO:0000313" key="1">
    <source>
        <dbReference type="EMBL" id="CAK0811883.1"/>
    </source>
</evidence>
<gene>
    <name evidence="1" type="ORF">PCOR1329_LOCUS16344</name>
</gene>
<dbReference type="EMBL" id="CAUYUJ010005002">
    <property type="protein sequence ID" value="CAK0811883.1"/>
    <property type="molecule type" value="Genomic_DNA"/>
</dbReference>
<reference evidence="1" key="1">
    <citation type="submission" date="2023-10" db="EMBL/GenBank/DDBJ databases">
        <authorList>
            <person name="Chen Y."/>
            <person name="Shah S."/>
            <person name="Dougan E. K."/>
            <person name="Thang M."/>
            <person name="Chan C."/>
        </authorList>
    </citation>
    <scope>NUCLEOTIDE SEQUENCE [LARGE SCALE GENOMIC DNA]</scope>
</reference>
<protein>
    <submittedName>
        <fullName evidence="1">Uncharacterized protein</fullName>
    </submittedName>
</protein>
<name>A0ABN9QZM3_9DINO</name>
<accession>A0ABN9QZM3</accession>
<comment type="caution">
    <text evidence="1">The sequence shown here is derived from an EMBL/GenBank/DDBJ whole genome shotgun (WGS) entry which is preliminary data.</text>
</comment>
<sequence length="244" mass="26806">MAGRRRAASSRLPCCATRLASMLSCAACASALWAWRALATSLWRPPRGLAGAQVQYLHTPLGRSAIMFEQVQKNLEKTISAAIGTKVLSAVATGLAPVNARMDAHDEAIKSLQRQVFMGTSPRPVLGAATQRPYDQLKTIYAEHSQQGSQWTKNRDGKVTEIRARGDIPQGCRSQRRIIANTCPHIEAMCTNLAHWTENCYFRVSGYKGVMSLADQNDIRSSIQLVCINGFQHHLEADGVEITQ</sequence>
<proteinExistence type="predicted"/>
<dbReference type="Proteomes" id="UP001189429">
    <property type="component" value="Unassembled WGS sequence"/>
</dbReference>
<keyword evidence="2" id="KW-1185">Reference proteome</keyword>
<organism evidence="1 2">
    <name type="scientific">Prorocentrum cordatum</name>
    <dbReference type="NCBI Taxonomy" id="2364126"/>
    <lineage>
        <taxon>Eukaryota</taxon>
        <taxon>Sar</taxon>
        <taxon>Alveolata</taxon>
        <taxon>Dinophyceae</taxon>
        <taxon>Prorocentrales</taxon>
        <taxon>Prorocentraceae</taxon>
        <taxon>Prorocentrum</taxon>
    </lineage>
</organism>
<evidence type="ECO:0000313" key="2">
    <source>
        <dbReference type="Proteomes" id="UP001189429"/>
    </source>
</evidence>